<feature type="region of interest" description="Disordered" evidence="1">
    <location>
        <begin position="317"/>
        <end position="347"/>
    </location>
</feature>
<gene>
    <name evidence="3" type="ORF">RFH988_LOCUS1662</name>
    <name evidence="4" type="ORF">SEV965_LOCUS1453</name>
</gene>
<dbReference type="InterPro" id="IPR048386">
    <property type="entry name" value="Med15_C"/>
</dbReference>
<evidence type="ECO:0000313" key="3">
    <source>
        <dbReference type="EMBL" id="CAF0757724.1"/>
    </source>
</evidence>
<comment type="caution">
    <text evidence="4">The sequence shown here is derived from an EMBL/GenBank/DDBJ whole genome shotgun (WGS) entry which is preliminary data.</text>
</comment>
<reference evidence="4" key="1">
    <citation type="submission" date="2021-02" db="EMBL/GenBank/DDBJ databases">
        <authorList>
            <person name="Nowell W R."/>
        </authorList>
    </citation>
    <scope>NUCLEOTIDE SEQUENCE</scope>
</reference>
<evidence type="ECO:0000313" key="5">
    <source>
        <dbReference type="Proteomes" id="UP000663889"/>
    </source>
</evidence>
<feature type="region of interest" description="Disordered" evidence="1">
    <location>
        <begin position="71"/>
        <end position="111"/>
    </location>
</feature>
<dbReference type="AlphaFoldDB" id="A0A813TSN6"/>
<dbReference type="Pfam" id="PF21539">
    <property type="entry name" value="Med15_C"/>
    <property type="match status" value="1"/>
</dbReference>
<feature type="compositionally biased region" description="Low complexity" evidence="1">
    <location>
        <begin position="326"/>
        <end position="338"/>
    </location>
</feature>
<sequence length="732" mass="82012">MSTSVPQPTGSNGQTIVTPNERQALIQKLTSKWPLQLSKRIEEQAFEKSHGIKPHYLKFVQAYFQQIQTAVHNRASQQQQQPQPQPQPQLQPQQPQINHNIRFPNPQTNPPQLQSISIVNQVQNPLNHMPNLTPRFPVVQQVPRMNTSQPVILNQMTRLREPQKFNQSSINTLSYSQSPPPSSAATATTVDVSQDYPSQQINGTNQTDYSSLQPRYAVQSTMNVPRQRMPISSINFQQQQQQQPISSNKSNDILHQIFVGNSSPMPISSSSTPTTSTTVNTNNSSTGDQLLQRILLSNTDGGSNKILIPNRQTTPAIISQSPRPVSTTNSNINNSTSTVRPSLTAQQLSPSPSLVIIPTPTQTSTVQIQPSNNITIQQSPLNNNNNNGPLSINSQIVSTNSLTPMNSNYSSPTNRALSATGSGSISSPDDEIVNLIKYLKENINRLQLLCQKFTNEGNTDKVRQVQSVHQQILHFINNPTYEYLPHAKRLREILDQISNRLQQVNNSSTSISTTTTTTTTTNSTTTTTNSQTNVFNQCLKATKEFLVRDQKDRINILKRYLEPLCDVINGVPHKIIRLDVDNPSIIKIRSSNQSSLLSNLNDEINQLPDNIYSIEYISVSRTRKHIDNDDDDDDDEFLSKNGIILRCKLLEKSNPLIPPLRLHITTFYPEQPPEVLSLTKTMPPRLEFAVENGHPFFDQISSIFVSHLFKLNPQHTVTDILNIWRQSVQAAL</sequence>
<dbReference type="EMBL" id="CAJNOU010000028">
    <property type="protein sequence ID" value="CAF0817604.1"/>
    <property type="molecule type" value="Genomic_DNA"/>
</dbReference>
<name>A0A813TSN6_9BILA</name>
<proteinExistence type="predicted"/>
<protein>
    <recommendedName>
        <fullName evidence="2">ARC105/Med15 mediator subunit C-terminal domain-containing protein</fullName>
    </recommendedName>
</protein>
<feature type="region of interest" description="Disordered" evidence="1">
    <location>
        <begin position="264"/>
        <end position="285"/>
    </location>
</feature>
<dbReference type="Proteomes" id="UP000663889">
    <property type="component" value="Unassembled WGS sequence"/>
</dbReference>
<dbReference type="EMBL" id="CAJNOO010000032">
    <property type="protein sequence ID" value="CAF0757724.1"/>
    <property type="molecule type" value="Genomic_DNA"/>
</dbReference>
<evidence type="ECO:0000259" key="2">
    <source>
        <dbReference type="Pfam" id="PF21539"/>
    </source>
</evidence>
<dbReference type="Proteomes" id="UP000663882">
    <property type="component" value="Unassembled WGS sequence"/>
</dbReference>
<feature type="region of interest" description="Disordered" evidence="1">
    <location>
        <begin position="508"/>
        <end position="527"/>
    </location>
</feature>
<dbReference type="OrthoDB" id="10055322at2759"/>
<accession>A0A813TSN6</accession>
<evidence type="ECO:0000313" key="4">
    <source>
        <dbReference type="EMBL" id="CAF0817604.1"/>
    </source>
</evidence>
<organism evidence="4 5">
    <name type="scientific">Rotaria sordida</name>
    <dbReference type="NCBI Taxonomy" id="392033"/>
    <lineage>
        <taxon>Eukaryota</taxon>
        <taxon>Metazoa</taxon>
        <taxon>Spiralia</taxon>
        <taxon>Gnathifera</taxon>
        <taxon>Rotifera</taxon>
        <taxon>Eurotatoria</taxon>
        <taxon>Bdelloidea</taxon>
        <taxon>Philodinida</taxon>
        <taxon>Philodinidae</taxon>
        <taxon>Rotaria</taxon>
    </lineage>
</organism>
<evidence type="ECO:0000256" key="1">
    <source>
        <dbReference type="SAM" id="MobiDB-lite"/>
    </source>
</evidence>
<feature type="domain" description="ARC105/Med15 mediator subunit C-terminal" evidence="2">
    <location>
        <begin position="640"/>
        <end position="729"/>
    </location>
</feature>